<dbReference type="EMBL" id="UINC01081032">
    <property type="protein sequence ID" value="SVC24521.1"/>
    <property type="molecule type" value="Genomic_DNA"/>
</dbReference>
<dbReference type="InterPro" id="IPR026435">
    <property type="entry name" value="Myxo_Cys_rpt"/>
</dbReference>
<name>A0A382KPC3_9ZZZZ</name>
<dbReference type="AlphaFoldDB" id="A0A382KPC3"/>
<proteinExistence type="predicted"/>
<evidence type="ECO:0000313" key="1">
    <source>
        <dbReference type="EMBL" id="SVC24521.1"/>
    </source>
</evidence>
<protein>
    <submittedName>
        <fullName evidence="1">Uncharacterized protein</fullName>
    </submittedName>
</protein>
<dbReference type="PROSITE" id="PS51257">
    <property type="entry name" value="PROKAR_LIPOPROTEIN"/>
    <property type="match status" value="1"/>
</dbReference>
<sequence length="244" mass="24325">MILRLSALGIALFAWVGCTAPVPDSIDTSGADGGAAASSETTECEPGQLMSADGTCVAACSEATCGPGTECDPVTGQCMPVDGGGTTSSNGGSSSDGDCDPASCPDGYECPDDASSSQCVPIEDEGCSGIFDCGFGQQCVEGECVPLGSDAVTMCEEDTDCPLLMTCQVGVCVGCLDDLMCPEGRCILGVCVTADLGPGGDCIGLECSEGQACNWQTGVCEPSCSEDADCPEGEFCSGITGFCT</sequence>
<dbReference type="NCBIfam" id="TIGR04201">
    <property type="entry name" value="Myxo_Cys_RPT"/>
    <property type="match status" value="1"/>
</dbReference>
<reference evidence="1" key="1">
    <citation type="submission" date="2018-05" db="EMBL/GenBank/DDBJ databases">
        <authorList>
            <person name="Lanie J.A."/>
            <person name="Ng W.-L."/>
            <person name="Kazmierczak K.M."/>
            <person name="Andrzejewski T.M."/>
            <person name="Davidsen T.M."/>
            <person name="Wayne K.J."/>
            <person name="Tettelin H."/>
            <person name="Glass J.I."/>
            <person name="Rusch D."/>
            <person name="Podicherti R."/>
            <person name="Tsui H.-C.T."/>
            <person name="Winkler M.E."/>
        </authorList>
    </citation>
    <scope>NUCLEOTIDE SEQUENCE</scope>
</reference>
<gene>
    <name evidence="1" type="ORF">METZ01_LOCUS277375</name>
</gene>
<organism evidence="1">
    <name type="scientific">marine metagenome</name>
    <dbReference type="NCBI Taxonomy" id="408172"/>
    <lineage>
        <taxon>unclassified sequences</taxon>
        <taxon>metagenomes</taxon>
        <taxon>ecological metagenomes</taxon>
    </lineage>
</organism>
<feature type="non-terminal residue" evidence="1">
    <location>
        <position position="244"/>
    </location>
</feature>
<accession>A0A382KPC3</accession>